<sequence>MPKKYQFELPFDVDLEKFVKKTYPEIREYRTISKSLDARGAPRGKKPIFHYILDALVTSDDKFPEAEKFPKLQPLKQRPIIIGAGPGGLFCAVRLAEYGIPSIVIERGDDASKRMLHIAKFWRYGELDPETNVCYGEGGAGLFSDGKLITRIKSNLVQYVMEKFVDFGAPADTAYVSNPHLGSNKIRTIITQISNWLRAQGTELRYNTRVDEILTEGTKVIGVKLSTGEKLYSDHVVLATGHSAQDLYQHLADIKVAMKPKDFAIGVRVEHSRRYIDSLQHGKFCEAPEMGSARYRLSWHDKWTDRGVYSFCMCPGGYVLSSGTEKDGIVVNGMSNYARNSPWSNAALVVSVKSDRDLKSNDLMAGLKFQHEIEQKAFALSKKHATGRELPAMTIKEFMDGKLNDKPLPKTSSPSGIFKADIREIFPPFVIEHLKKGLSEFNKDLPGFIYEEGLLIAPETRTSAPLTILRDKKTLLSVSHQGLYPCGEGAGYAGGITSAAVDGVKCALSILEQESLLPR</sequence>
<feature type="domain" description="FAD-dependent protein C-terminal" evidence="2">
    <location>
        <begin position="262"/>
        <end position="462"/>
    </location>
</feature>
<keyword evidence="4" id="KW-1185">Reference proteome</keyword>
<protein>
    <submittedName>
        <fullName evidence="3">NAD(P)/FAD-dependent oxidoreductase</fullName>
    </submittedName>
</protein>
<dbReference type="PIRSF" id="PIRSF038984">
    <property type="entry name" value="FAD_binding_protein"/>
    <property type="match status" value="1"/>
</dbReference>
<dbReference type="Gene3D" id="3.50.50.60">
    <property type="entry name" value="FAD/NAD(P)-binding domain"/>
    <property type="match status" value="2"/>
</dbReference>
<gene>
    <name evidence="3" type="ORF">SOO65_06440</name>
</gene>
<dbReference type="PANTHER" id="PTHR42842">
    <property type="entry name" value="FAD/NAD(P)-BINDING OXIDOREDUCTASE"/>
    <property type="match status" value="1"/>
</dbReference>
<dbReference type="Pfam" id="PF21688">
    <property type="entry name" value="FAD-depend_C"/>
    <property type="match status" value="1"/>
</dbReference>
<proteinExistence type="predicted"/>
<evidence type="ECO:0000313" key="4">
    <source>
        <dbReference type="Proteomes" id="UP001324634"/>
    </source>
</evidence>
<organism evidence="3 4">
    <name type="scientific">Peredibacter starrii</name>
    <dbReference type="NCBI Taxonomy" id="28202"/>
    <lineage>
        <taxon>Bacteria</taxon>
        <taxon>Pseudomonadati</taxon>
        <taxon>Bdellovibrionota</taxon>
        <taxon>Bacteriovoracia</taxon>
        <taxon>Bacteriovoracales</taxon>
        <taxon>Bacteriovoracaceae</taxon>
        <taxon>Peredibacter</taxon>
    </lineage>
</organism>
<dbReference type="PRINTS" id="PR00411">
    <property type="entry name" value="PNDRDTASEI"/>
</dbReference>
<dbReference type="RefSeq" id="WP_321398525.1">
    <property type="nucleotide sequence ID" value="NZ_CP139487.1"/>
</dbReference>
<dbReference type="GO" id="GO:0071949">
    <property type="term" value="F:FAD binding"/>
    <property type="evidence" value="ECO:0007669"/>
    <property type="project" value="InterPro"/>
</dbReference>
<dbReference type="AlphaFoldDB" id="A0AAX4HSR8"/>
<evidence type="ECO:0000259" key="2">
    <source>
        <dbReference type="Pfam" id="PF21688"/>
    </source>
</evidence>
<dbReference type="InterPro" id="IPR028348">
    <property type="entry name" value="FAD-binding_protein"/>
</dbReference>
<dbReference type="InterPro" id="IPR002938">
    <property type="entry name" value="FAD-bd"/>
</dbReference>
<dbReference type="InterPro" id="IPR049516">
    <property type="entry name" value="FAD-depend_C"/>
</dbReference>
<feature type="domain" description="FAD-binding" evidence="1">
    <location>
        <begin position="80"/>
        <end position="112"/>
    </location>
</feature>
<accession>A0AAX4HSR8</accession>
<evidence type="ECO:0000313" key="3">
    <source>
        <dbReference type="EMBL" id="WPU66379.1"/>
    </source>
</evidence>
<dbReference type="PANTHER" id="PTHR42842:SF3">
    <property type="entry name" value="FAD_NAD(P)-BINDING OXIDOREDUCTASE FAMILY PROTEIN"/>
    <property type="match status" value="1"/>
</dbReference>
<dbReference type="KEGG" id="psti:SOO65_06440"/>
<reference evidence="3 4" key="1">
    <citation type="submission" date="2023-11" db="EMBL/GenBank/DDBJ databases">
        <title>Peredibacter starrii A3.12.</title>
        <authorList>
            <person name="Mitchell R.J."/>
        </authorList>
    </citation>
    <scope>NUCLEOTIDE SEQUENCE [LARGE SCALE GENOMIC DNA]</scope>
    <source>
        <strain evidence="3 4">A3.12</strain>
    </source>
</reference>
<evidence type="ECO:0000259" key="1">
    <source>
        <dbReference type="Pfam" id="PF01494"/>
    </source>
</evidence>
<dbReference type="Pfam" id="PF01494">
    <property type="entry name" value="FAD_binding_3"/>
    <property type="match status" value="1"/>
</dbReference>
<dbReference type="SUPFAM" id="SSF51905">
    <property type="entry name" value="FAD/NAD(P)-binding domain"/>
    <property type="match status" value="1"/>
</dbReference>
<dbReference type="InterPro" id="IPR036188">
    <property type="entry name" value="FAD/NAD-bd_sf"/>
</dbReference>
<dbReference type="EMBL" id="CP139487">
    <property type="protein sequence ID" value="WPU66379.1"/>
    <property type="molecule type" value="Genomic_DNA"/>
</dbReference>
<dbReference type="Proteomes" id="UP001324634">
    <property type="component" value="Chromosome"/>
</dbReference>
<name>A0AAX4HSR8_9BACT</name>